<feature type="domain" description="Methyl-accepting transducer" evidence="4">
    <location>
        <begin position="19"/>
        <end position="145"/>
    </location>
</feature>
<dbReference type="InterPro" id="IPR004090">
    <property type="entry name" value="Chemotax_Me-accpt_rcpt"/>
</dbReference>
<dbReference type="AlphaFoldDB" id="A0A941DBU1"/>
<dbReference type="GO" id="GO:0004888">
    <property type="term" value="F:transmembrane signaling receptor activity"/>
    <property type="evidence" value="ECO:0007669"/>
    <property type="project" value="InterPro"/>
</dbReference>
<keyword evidence="1" id="KW-0488">Methylation</keyword>
<comment type="caution">
    <text evidence="5">The sequence shown here is derived from an EMBL/GenBank/DDBJ whole genome shotgun (WGS) entry which is preliminary data.</text>
</comment>
<dbReference type="Gene3D" id="1.10.287.950">
    <property type="entry name" value="Methyl-accepting chemotaxis protein"/>
    <property type="match status" value="1"/>
</dbReference>
<keyword evidence="6" id="KW-1185">Reference proteome</keyword>
<dbReference type="SUPFAM" id="SSF58104">
    <property type="entry name" value="Methyl-accepting chemotaxis protein (MCP) signaling domain"/>
    <property type="match status" value="1"/>
</dbReference>
<protein>
    <recommendedName>
        <fullName evidence="4">Methyl-accepting transducer domain-containing protein</fullName>
    </recommendedName>
</protein>
<accession>A0A941DBU1</accession>
<dbReference type="PROSITE" id="PS50111">
    <property type="entry name" value="CHEMOTAXIS_TRANSDUC_2"/>
    <property type="match status" value="1"/>
</dbReference>
<evidence type="ECO:0000256" key="1">
    <source>
        <dbReference type="ARBA" id="ARBA00022481"/>
    </source>
</evidence>
<name>A0A941DBU1_9BURK</name>
<dbReference type="GO" id="GO:0006935">
    <property type="term" value="P:chemotaxis"/>
    <property type="evidence" value="ECO:0007669"/>
    <property type="project" value="InterPro"/>
</dbReference>
<proteinExistence type="inferred from homology"/>
<evidence type="ECO:0000256" key="2">
    <source>
        <dbReference type="ARBA" id="ARBA00029447"/>
    </source>
</evidence>
<dbReference type="InterPro" id="IPR051310">
    <property type="entry name" value="MCP_chemotaxis"/>
</dbReference>
<dbReference type="PANTHER" id="PTHR43531:SF14">
    <property type="entry name" value="METHYL-ACCEPTING CHEMOTAXIS PROTEIN I-RELATED"/>
    <property type="match status" value="1"/>
</dbReference>
<reference evidence="5 6" key="1">
    <citation type="submission" date="2021-04" db="EMBL/GenBank/DDBJ databases">
        <title>novel species isolated from subtropical streams in China.</title>
        <authorList>
            <person name="Lu H."/>
        </authorList>
    </citation>
    <scope>NUCLEOTIDE SEQUENCE [LARGE SCALE GENOMIC DNA]</scope>
    <source>
        <strain evidence="5 6">BYS107W</strain>
    </source>
</reference>
<dbReference type="Proteomes" id="UP000680158">
    <property type="component" value="Unassembled WGS sequence"/>
</dbReference>
<evidence type="ECO:0000313" key="6">
    <source>
        <dbReference type="Proteomes" id="UP000680158"/>
    </source>
</evidence>
<dbReference type="EMBL" id="JAGSPM010000001">
    <property type="protein sequence ID" value="MBR7745226.1"/>
    <property type="molecule type" value="Genomic_DNA"/>
</dbReference>
<evidence type="ECO:0000259" key="4">
    <source>
        <dbReference type="PROSITE" id="PS50111"/>
    </source>
</evidence>
<dbReference type="SMART" id="SM00283">
    <property type="entry name" value="MA"/>
    <property type="match status" value="1"/>
</dbReference>
<dbReference type="Pfam" id="PF00015">
    <property type="entry name" value="MCPsignal"/>
    <property type="match status" value="1"/>
</dbReference>
<comment type="similarity">
    <text evidence="2">Belongs to the methyl-accepting chemotaxis (MCP) protein family.</text>
</comment>
<dbReference type="PANTHER" id="PTHR43531">
    <property type="entry name" value="PROTEIN ICFG"/>
    <property type="match status" value="1"/>
</dbReference>
<dbReference type="GO" id="GO:0007165">
    <property type="term" value="P:signal transduction"/>
    <property type="evidence" value="ECO:0007669"/>
    <property type="project" value="UniProtKB-KW"/>
</dbReference>
<evidence type="ECO:0000256" key="3">
    <source>
        <dbReference type="PROSITE-ProRule" id="PRU00284"/>
    </source>
</evidence>
<organism evidence="5 6">
    <name type="scientific">Undibacterium baiyunense</name>
    <dbReference type="NCBI Taxonomy" id="2828731"/>
    <lineage>
        <taxon>Bacteria</taxon>
        <taxon>Pseudomonadati</taxon>
        <taxon>Pseudomonadota</taxon>
        <taxon>Betaproteobacteria</taxon>
        <taxon>Burkholderiales</taxon>
        <taxon>Oxalobacteraceae</taxon>
        <taxon>Undibacterium</taxon>
    </lineage>
</organism>
<sequence length="205" mass="22316">MQHSFFYRFYGSTLNYLHNILALNAAVEAARAGEQGRGFAVVASEVRSLAGRSADAVKEIKSFILASVDRVERGTTLADQAGSTMQEIVAHIRRVTDIVVEISSASSEQSAGVMQVGEVIMQMDDATQHNAALVEEMAAAANLNNQAQELVNSVGVFKVNVGEVQKTSLNSLNELNQKSSVFDMPERKMSQHTSIRAIPYKKAKR</sequence>
<keyword evidence="3" id="KW-0807">Transducer</keyword>
<dbReference type="GO" id="GO:0005886">
    <property type="term" value="C:plasma membrane"/>
    <property type="evidence" value="ECO:0007669"/>
    <property type="project" value="TreeGrafter"/>
</dbReference>
<evidence type="ECO:0000313" key="5">
    <source>
        <dbReference type="EMBL" id="MBR7745226.1"/>
    </source>
</evidence>
<dbReference type="InterPro" id="IPR004089">
    <property type="entry name" value="MCPsignal_dom"/>
</dbReference>
<dbReference type="PRINTS" id="PR00260">
    <property type="entry name" value="CHEMTRNSDUCR"/>
</dbReference>
<gene>
    <name evidence="5" type="ORF">KDM92_01420</name>
</gene>